<dbReference type="GO" id="GO:0051920">
    <property type="term" value="F:peroxiredoxin activity"/>
    <property type="evidence" value="ECO:0007669"/>
    <property type="project" value="InterPro"/>
</dbReference>
<feature type="chain" id="PRO_5014679622" description="Carboxymuconolactone decarboxylase" evidence="1">
    <location>
        <begin position="25"/>
        <end position="351"/>
    </location>
</feature>
<proteinExistence type="predicted"/>
<dbReference type="PANTHER" id="PTHR43698:SF1">
    <property type="entry name" value="BLL4564 PROTEIN"/>
    <property type="match status" value="1"/>
</dbReference>
<dbReference type="InterPro" id="IPR047263">
    <property type="entry name" value="HNL-like_cupin"/>
</dbReference>
<organism evidence="4 5">
    <name type="scientific">Akkermansia muciniphila</name>
    <dbReference type="NCBI Taxonomy" id="239935"/>
    <lineage>
        <taxon>Bacteria</taxon>
        <taxon>Pseudomonadati</taxon>
        <taxon>Verrucomicrobiota</taxon>
        <taxon>Verrucomicrobiia</taxon>
        <taxon>Verrucomicrobiales</taxon>
        <taxon>Akkermansiaceae</taxon>
        <taxon>Akkermansia</taxon>
    </lineage>
</organism>
<dbReference type="Pfam" id="PF02627">
    <property type="entry name" value="CMD"/>
    <property type="match status" value="2"/>
</dbReference>
<keyword evidence="1" id="KW-0732">Signal</keyword>
<dbReference type="Pfam" id="PF07883">
    <property type="entry name" value="Cupin_2"/>
    <property type="match status" value="1"/>
</dbReference>
<evidence type="ECO:0008006" key="6">
    <source>
        <dbReference type="Google" id="ProtNLM"/>
    </source>
</evidence>
<feature type="domain" description="Carboxymuconolactone decarboxylase-like" evidence="2">
    <location>
        <begin position="31"/>
        <end position="94"/>
    </location>
</feature>
<evidence type="ECO:0000313" key="4">
    <source>
        <dbReference type="EMBL" id="PNC20269.1"/>
    </source>
</evidence>
<dbReference type="InterPro" id="IPR013096">
    <property type="entry name" value="Cupin_2"/>
</dbReference>
<name>A0A2N8HGS1_9BACT</name>
<evidence type="ECO:0000313" key="5">
    <source>
        <dbReference type="Proteomes" id="UP000236000"/>
    </source>
</evidence>
<evidence type="ECO:0000256" key="1">
    <source>
        <dbReference type="SAM" id="SignalP"/>
    </source>
</evidence>
<sequence length="351" mass="37397">MLLMKRTLAGMAFSLACLMNLSEAQTMNNDTSALTPKEQQIAAISAHTARGDMPGLRNALTAGLDAGLTLNELKEVLVQMYAYCGFPRSLNALNELMVLAKERASRGINDTVGREAGAPPAGKSIDFGTANQTKLCGAPVKGELFLFAPAIDEFLKAHLFGDIFGRDNMDWKTRELATIAALSAMTGTESQLNSHIRIGKHNGLTDGQVEAILAVSAAAGKKDAFPKGEPAPANFTGKAWVAMLVDNRDYDMSAYNVTFAPGTRNNWHSHSVGQVLFCTEGAGYYQERGKAARRLTPGSVVEIPANTEHWHGAAPDSGFVHLGITPRAASNRTAWGGPVTDAEYAEATGSK</sequence>
<comment type="caution">
    <text evidence="4">The sequence shown here is derived from an EMBL/GenBank/DDBJ whole genome shotgun (WGS) entry which is preliminary data.</text>
</comment>
<feature type="domain" description="Cupin type-2" evidence="3">
    <location>
        <begin position="257"/>
        <end position="314"/>
    </location>
</feature>
<dbReference type="Gene3D" id="2.60.120.10">
    <property type="entry name" value="Jelly Rolls"/>
    <property type="match status" value="1"/>
</dbReference>
<gene>
    <name evidence="4" type="ORF">CXU22_00340</name>
</gene>
<feature type="signal peptide" evidence="1">
    <location>
        <begin position="1"/>
        <end position="24"/>
    </location>
</feature>
<dbReference type="AlphaFoldDB" id="A0A2N8HGS1"/>
<dbReference type="InterPro" id="IPR029032">
    <property type="entry name" value="AhpD-like"/>
</dbReference>
<dbReference type="Proteomes" id="UP000236000">
    <property type="component" value="Unassembled WGS sequence"/>
</dbReference>
<dbReference type="PROSITE" id="PS51257">
    <property type="entry name" value="PROKAR_LIPOPROTEIN"/>
    <property type="match status" value="1"/>
</dbReference>
<dbReference type="Gene3D" id="1.20.1290.10">
    <property type="entry name" value="AhpD-like"/>
    <property type="match status" value="1"/>
</dbReference>
<dbReference type="PANTHER" id="PTHR43698">
    <property type="entry name" value="RIBD C-TERMINAL DOMAIN CONTAINING PROTEIN"/>
    <property type="match status" value="1"/>
</dbReference>
<dbReference type="InterPro" id="IPR011051">
    <property type="entry name" value="RmlC_Cupin_sf"/>
</dbReference>
<dbReference type="CDD" id="cd02233">
    <property type="entry name" value="cupin_HNL-like"/>
    <property type="match status" value="1"/>
</dbReference>
<dbReference type="EMBL" id="PJKA01000002">
    <property type="protein sequence ID" value="PNC20269.1"/>
    <property type="molecule type" value="Genomic_DNA"/>
</dbReference>
<evidence type="ECO:0000259" key="3">
    <source>
        <dbReference type="Pfam" id="PF07883"/>
    </source>
</evidence>
<evidence type="ECO:0000259" key="2">
    <source>
        <dbReference type="Pfam" id="PF02627"/>
    </source>
</evidence>
<dbReference type="SUPFAM" id="SSF51182">
    <property type="entry name" value="RmlC-like cupins"/>
    <property type="match status" value="1"/>
</dbReference>
<accession>A0A2N8HGS1</accession>
<dbReference type="SUPFAM" id="SSF69118">
    <property type="entry name" value="AhpD-like"/>
    <property type="match status" value="1"/>
</dbReference>
<dbReference type="InterPro" id="IPR014710">
    <property type="entry name" value="RmlC-like_jellyroll"/>
</dbReference>
<dbReference type="InterPro" id="IPR003779">
    <property type="entry name" value="CMD-like"/>
</dbReference>
<dbReference type="OrthoDB" id="9802489at2"/>
<protein>
    <recommendedName>
        <fullName evidence="6">Carboxymuconolactone decarboxylase</fullName>
    </recommendedName>
</protein>
<feature type="domain" description="Carboxymuconolactone decarboxylase-like" evidence="2">
    <location>
        <begin position="149"/>
        <end position="224"/>
    </location>
</feature>
<reference evidence="4 5" key="1">
    <citation type="journal article" date="2017" name="BMC Genomics">
        <title>Genome sequencing of 39 Akkermansia muciniphila isolates reveals its population structure, genomic and functional diverisity, and global distribution in mammalian gut microbiotas.</title>
        <authorList>
            <person name="Guo X."/>
            <person name="Li S."/>
            <person name="Zhang J."/>
            <person name="Wu F."/>
            <person name="Li X."/>
            <person name="Wu D."/>
            <person name="Zhang M."/>
            <person name="Ou Z."/>
            <person name="Jie Z."/>
            <person name="Yan Q."/>
            <person name="Li P."/>
            <person name="Yi J."/>
            <person name="Peng Y."/>
        </authorList>
    </citation>
    <scope>NUCLEOTIDE SEQUENCE [LARGE SCALE GENOMIC DNA]</scope>
    <source>
        <strain evidence="4 5">GP24</strain>
    </source>
</reference>